<protein>
    <submittedName>
        <fullName evidence="2">Acetyltransferase, GNAT family</fullName>
    </submittedName>
</protein>
<evidence type="ECO:0000313" key="3">
    <source>
        <dbReference type="Proteomes" id="UP000051568"/>
    </source>
</evidence>
<reference evidence="2 3" key="1">
    <citation type="journal article" date="2015" name="Genome Announc.">
        <title>Expanding the biotechnology potential of lactobacilli through comparative genomics of 213 strains and associated genera.</title>
        <authorList>
            <person name="Sun Z."/>
            <person name="Harris H.M."/>
            <person name="McCann A."/>
            <person name="Guo C."/>
            <person name="Argimon S."/>
            <person name="Zhang W."/>
            <person name="Yang X."/>
            <person name="Jeffery I.B."/>
            <person name="Cooney J.C."/>
            <person name="Kagawa T.F."/>
            <person name="Liu W."/>
            <person name="Song Y."/>
            <person name="Salvetti E."/>
            <person name="Wrobel A."/>
            <person name="Rasinkangas P."/>
            <person name="Parkhill J."/>
            <person name="Rea M.C."/>
            <person name="O'Sullivan O."/>
            <person name="Ritari J."/>
            <person name="Douillard F.P."/>
            <person name="Paul Ross R."/>
            <person name="Yang R."/>
            <person name="Briner A.E."/>
            <person name="Felis G.E."/>
            <person name="de Vos W.M."/>
            <person name="Barrangou R."/>
            <person name="Klaenhammer T.R."/>
            <person name="Caufield P.W."/>
            <person name="Cui Y."/>
            <person name="Zhang H."/>
            <person name="O'Toole P.W."/>
        </authorList>
    </citation>
    <scope>NUCLEOTIDE SEQUENCE [LARGE SCALE GENOMIC DNA]</scope>
    <source>
        <strain evidence="2 3">DSM 17757</strain>
    </source>
</reference>
<dbReference type="InterPro" id="IPR000182">
    <property type="entry name" value="GNAT_dom"/>
</dbReference>
<dbReference type="SUPFAM" id="SSF55729">
    <property type="entry name" value="Acyl-CoA N-acyltransferases (Nat)"/>
    <property type="match status" value="1"/>
</dbReference>
<dbReference type="Pfam" id="PF13673">
    <property type="entry name" value="Acetyltransf_10"/>
    <property type="match status" value="1"/>
</dbReference>
<dbReference type="AlphaFoldDB" id="A0A0R2IMH0"/>
<evidence type="ECO:0000313" key="2">
    <source>
        <dbReference type="EMBL" id="KRN65902.1"/>
    </source>
</evidence>
<dbReference type="PROSITE" id="PS51186">
    <property type="entry name" value="GNAT"/>
    <property type="match status" value="1"/>
</dbReference>
<name>A0A0R2IMH0_9LACO</name>
<organism evidence="2 3">
    <name type="scientific">Pediococcus cellicola</name>
    <dbReference type="NCBI Taxonomy" id="319652"/>
    <lineage>
        <taxon>Bacteria</taxon>
        <taxon>Bacillati</taxon>
        <taxon>Bacillota</taxon>
        <taxon>Bacilli</taxon>
        <taxon>Lactobacillales</taxon>
        <taxon>Lactobacillaceae</taxon>
        <taxon>Pediococcus</taxon>
    </lineage>
</organism>
<keyword evidence="2" id="KW-0808">Transferase</keyword>
<dbReference type="InterPro" id="IPR016181">
    <property type="entry name" value="Acyl_CoA_acyltransferase"/>
</dbReference>
<dbReference type="RefSeq" id="WP_057751573.1">
    <property type="nucleotide sequence ID" value="NZ_BJVH01000009.1"/>
</dbReference>
<dbReference type="STRING" id="319652.IV80_GL001745"/>
<dbReference type="InterPro" id="IPR050276">
    <property type="entry name" value="MshD_Acetyltransferase"/>
</dbReference>
<proteinExistence type="predicted"/>
<gene>
    <name evidence="2" type="ORF">IV80_GL001745</name>
</gene>
<keyword evidence="3" id="KW-1185">Reference proteome</keyword>
<dbReference type="EMBL" id="JQBR01000007">
    <property type="protein sequence ID" value="KRN65902.1"/>
    <property type="molecule type" value="Genomic_DNA"/>
</dbReference>
<dbReference type="Proteomes" id="UP000051568">
    <property type="component" value="Unassembled WGS sequence"/>
</dbReference>
<dbReference type="GO" id="GO:0016747">
    <property type="term" value="F:acyltransferase activity, transferring groups other than amino-acyl groups"/>
    <property type="evidence" value="ECO:0007669"/>
    <property type="project" value="InterPro"/>
</dbReference>
<dbReference type="CDD" id="cd04301">
    <property type="entry name" value="NAT_SF"/>
    <property type="match status" value="1"/>
</dbReference>
<sequence>MQIQIKTFQQLTNTELFQIYKLRTQVFVVEQNCAYQEVDDADIISRHLQIKNTDGQLVGYLRLIPESDRKSIRIGRVVVNPNFRKQGFGRQLVASGIEAAGQGSPQITTVKIQAQAYLQEFYTSFGFQPVSDVYLDTGIPHIDMVLKLSK</sequence>
<dbReference type="PATRIC" id="fig|319652.3.peg.1771"/>
<comment type="caution">
    <text evidence="2">The sequence shown here is derived from an EMBL/GenBank/DDBJ whole genome shotgun (WGS) entry which is preliminary data.</text>
</comment>
<evidence type="ECO:0000259" key="1">
    <source>
        <dbReference type="PROSITE" id="PS51186"/>
    </source>
</evidence>
<dbReference type="OrthoDB" id="9796171at2"/>
<dbReference type="PANTHER" id="PTHR43617">
    <property type="entry name" value="L-AMINO ACID N-ACETYLTRANSFERASE"/>
    <property type="match status" value="1"/>
</dbReference>
<accession>A0A0R2IMH0</accession>
<dbReference type="Gene3D" id="3.40.630.30">
    <property type="match status" value="1"/>
</dbReference>
<feature type="domain" description="N-acetyltransferase" evidence="1">
    <location>
        <begin position="6"/>
        <end position="149"/>
    </location>
</feature>